<evidence type="ECO:0000313" key="6">
    <source>
        <dbReference type="EMBL" id="KAG0719146.1"/>
    </source>
</evidence>
<organism evidence="6 7">
    <name type="scientific">Chionoecetes opilio</name>
    <name type="common">Atlantic snow crab</name>
    <name type="synonym">Cancer opilio</name>
    <dbReference type="NCBI Taxonomy" id="41210"/>
    <lineage>
        <taxon>Eukaryota</taxon>
        <taxon>Metazoa</taxon>
        <taxon>Ecdysozoa</taxon>
        <taxon>Arthropoda</taxon>
        <taxon>Crustacea</taxon>
        <taxon>Multicrustacea</taxon>
        <taxon>Malacostraca</taxon>
        <taxon>Eumalacostraca</taxon>
        <taxon>Eucarida</taxon>
        <taxon>Decapoda</taxon>
        <taxon>Pleocyemata</taxon>
        <taxon>Brachyura</taxon>
        <taxon>Eubrachyura</taxon>
        <taxon>Majoidea</taxon>
        <taxon>Majidae</taxon>
        <taxon>Chionoecetes</taxon>
    </lineage>
</organism>
<evidence type="ECO:0000313" key="7">
    <source>
        <dbReference type="Proteomes" id="UP000770661"/>
    </source>
</evidence>
<dbReference type="Pfam" id="PF00246">
    <property type="entry name" value="Peptidase_M14"/>
    <property type="match status" value="1"/>
</dbReference>
<dbReference type="GO" id="GO:0008270">
    <property type="term" value="F:zinc ion binding"/>
    <property type="evidence" value="ECO:0007669"/>
    <property type="project" value="InterPro"/>
</dbReference>
<feature type="domain" description="Peptidase M14" evidence="5">
    <location>
        <begin position="1"/>
        <end position="106"/>
    </location>
</feature>
<dbReference type="SUPFAM" id="SSF53187">
    <property type="entry name" value="Zn-dependent exopeptidases"/>
    <property type="match status" value="1"/>
</dbReference>
<evidence type="ECO:0000259" key="5">
    <source>
        <dbReference type="PROSITE" id="PS52035"/>
    </source>
</evidence>
<dbReference type="GO" id="GO:0006508">
    <property type="term" value="P:proteolysis"/>
    <property type="evidence" value="ECO:0007669"/>
    <property type="project" value="InterPro"/>
</dbReference>
<dbReference type="Proteomes" id="UP000770661">
    <property type="component" value="Unassembled WGS sequence"/>
</dbReference>
<reference evidence="6" key="1">
    <citation type="submission" date="2020-07" db="EMBL/GenBank/DDBJ databases">
        <title>The High-quality genome of the commercially important snow crab, Chionoecetes opilio.</title>
        <authorList>
            <person name="Jeong J.-H."/>
            <person name="Ryu S."/>
        </authorList>
    </citation>
    <scope>NUCLEOTIDE SEQUENCE</scope>
    <source>
        <strain evidence="6">MADBK_172401_WGS</strain>
        <tissue evidence="6">Digestive gland</tissue>
    </source>
</reference>
<accession>A0A8J5CSJ5</accession>
<keyword evidence="7" id="KW-1185">Reference proteome</keyword>
<feature type="region of interest" description="Disordered" evidence="4">
    <location>
        <begin position="116"/>
        <end position="151"/>
    </location>
</feature>
<evidence type="ECO:0000256" key="2">
    <source>
        <dbReference type="ARBA" id="ARBA00005988"/>
    </source>
</evidence>
<dbReference type="PANTHER" id="PTHR11705">
    <property type="entry name" value="PROTEASE FAMILY M14 CARBOXYPEPTIDASE A,B"/>
    <property type="match status" value="1"/>
</dbReference>
<protein>
    <submittedName>
        <fullName evidence="6">Carboxypeptidase B</fullName>
    </submittedName>
</protein>
<name>A0A8J5CSJ5_CHIOP</name>
<feature type="active site" description="Proton donor/acceptor" evidence="3">
    <location>
        <position position="72"/>
    </location>
</feature>
<dbReference type="GO" id="GO:0005615">
    <property type="term" value="C:extracellular space"/>
    <property type="evidence" value="ECO:0007669"/>
    <property type="project" value="TreeGrafter"/>
</dbReference>
<evidence type="ECO:0000256" key="3">
    <source>
        <dbReference type="PROSITE-ProRule" id="PRU01379"/>
    </source>
</evidence>
<gene>
    <name evidence="6" type="primary">CPB1</name>
    <name evidence="6" type="ORF">GWK47_051099</name>
</gene>
<proteinExistence type="inferred from homology"/>
<dbReference type="PROSITE" id="PS52035">
    <property type="entry name" value="PEPTIDASE_M14"/>
    <property type="match status" value="1"/>
</dbReference>
<comment type="cofactor">
    <cofactor evidence="1">
        <name>Zn(2+)</name>
        <dbReference type="ChEBI" id="CHEBI:29105"/>
    </cofactor>
</comment>
<evidence type="ECO:0000256" key="1">
    <source>
        <dbReference type="ARBA" id="ARBA00001947"/>
    </source>
</evidence>
<comment type="similarity">
    <text evidence="2 3">Belongs to the peptidase M14 family.</text>
</comment>
<keyword evidence="6" id="KW-0378">Hydrolase</keyword>
<comment type="caution">
    <text evidence="6">The sequence shown here is derived from an EMBL/GenBank/DDBJ whole genome shotgun (WGS) entry which is preliminary data.</text>
</comment>
<feature type="compositionally biased region" description="Polar residues" evidence="4">
    <location>
        <begin position="133"/>
        <end position="151"/>
    </location>
</feature>
<dbReference type="OrthoDB" id="6377660at2759"/>
<dbReference type="GO" id="GO:0004181">
    <property type="term" value="F:metallocarboxypeptidase activity"/>
    <property type="evidence" value="ECO:0007669"/>
    <property type="project" value="InterPro"/>
</dbReference>
<keyword evidence="6" id="KW-0121">Carboxypeptidase</keyword>
<evidence type="ECO:0000256" key="4">
    <source>
        <dbReference type="SAM" id="MobiDB-lite"/>
    </source>
</evidence>
<keyword evidence="6" id="KW-0645">Protease</keyword>
<dbReference type="PANTHER" id="PTHR11705:SF91">
    <property type="entry name" value="FI01817P-RELATED"/>
    <property type="match status" value="1"/>
</dbReference>
<dbReference type="EMBL" id="JACEEZ010014995">
    <property type="protein sequence ID" value="KAG0719146.1"/>
    <property type="molecule type" value="Genomic_DNA"/>
</dbReference>
<sequence length="176" mass="19286">MILHPWGYTSRVLPYNNMELERVGKGMAEVIWKKQGVKYDVGSAAGILYSAAGGSDDWASGAANIPLSFTFELRDKGAGGFLLPDHQIEPTVRDAWLAMKYLANDILASTSKPVNLRQTGTEGTEDFQEGTGDFQTPVNQHQEPGSKNTGVENAGVVSVLETQTPIITETMYRRHR</sequence>
<dbReference type="Gene3D" id="3.40.630.10">
    <property type="entry name" value="Zn peptidases"/>
    <property type="match status" value="1"/>
</dbReference>
<dbReference type="InterPro" id="IPR000834">
    <property type="entry name" value="Peptidase_M14"/>
</dbReference>
<dbReference type="AlphaFoldDB" id="A0A8J5CSJ5"/>